<organism evidence="16">
    <name type="scientific">Aspergillus flavus</name>
    <dbReference type="NCBI Taxonomy" id="5059"/>
    <lineage>
        <taxon>Eukaryota</taxon>
        <taxon>Fungi</taxon>
        <taxon>Dikarya</taxon>
        <taxon>Ascomycota</taxon>
        <taxon>Pezizomycotina</taxon>
        <taxon>Eurotiomycetes</taxon>
        <taxon>Eurotiomycetidae</taxon>
        <taxon>Eurotiales</taxon>
        <taxon>Aspergillaceae</taxon>
        <taxon>Aspergillus</taxon>
        <taxon>Aspergillus subgen. Circumdati</taxon>
    </lineage>
</organism>
<dbReference type="GO" id="GO:0003677">
    <property type="term" value="F:DNA binding"/>
    <property type="evidence" value="ECO:0007669"/>
    <property type="project" value="InterPro"/>
</dbReference>
<feature type="region of interest" description="Disordered" evidence="13">
    <location>
        <begin position="1"/>
        <end position="23"/>
    </location>
</feature>
<dbReference type="PRINTS" id="PR00385">
    <property type="entry name" value="P450"/>
</dbReference>
<dbReference type="VEuPathDB" id="FungiDB:F9C07_2282741"/>
<dbReference type="VEuPathDB" id="FungiDB:AFLA_006213"/>
<keyword evidence="5 12" id="KW-0479">Metal-binding</keyword>
<keyword evidence="10" id="KW-0804">Transcription</keyword>
<evidence type="ECO:0000256" key="4">
    <source>
        <dbReference type="ARBA" id="ARBA00022617"/>
    </source>
</evidence>
<dbReference type="PANTHER" id="PTHR24287:SF1">
    <property type="entry name" value="P450, PUTATIVE (EUROFUNG)-RELATED"/>
    <property type="match status" value="1"/>
</dbReference>
<dbReference type="GO" id="GO:0008270">
    <property type="term" value="F:zinc ion binding"/>
    <property type="evidence" value="ECO:0007669"/>
    <property type="project" value="InterPro"/>
</dbReference>
<dbReference type="VEuPathDB" id="FungiDB:AFLA_006214"/>
<dbReference type="PANTHER" id="PTHR24287">
    <property type="entry name" value="P450, PUTATIVE (EUROFUNG)-RELATED"/>
    <property type="match status" value="1"/>
</dbReference>
<dbReference type="InterPro" id="IPR047146">
    <property type="entry name" value="Cyt_P450_E_CYP52_fungi"/>
</dbReference>
<dbReference type="InterPro" id="IPR007219">
    <property type="entry name" value="XnlR_reg_dom"/>
</dbReference>
<name>A0A5N6GHH9_ASPFL</name>
<dbReference type="SUPFAM" id="SSF103473">
    <property type="entry name" value="MFS general substrate transporter"/>
    <property type="match status" value="1"/>
</dbReference>
<dbReference type="SUPFAM" id="SSF48264">
    <property type="entry name" value="Cytochrome P450"/>
    <property type="match status" value="1"/>
</dbReference>
<dbReference type="InterPro" id="IPR002402">
    <property type="entry name" value="Cyt_P450_E_grp-II"/>
</dbReference>
<dbReference type="GO" id="GO:0020037">
    <property type="term" value="F:heme binding"/>
    <property type="evidence" value="ECO:0007669"/>
    <property type="project" value="InterPro"/>
</dbReference>
<feature type="transmembrane region" description="Helical" evidence="14">
    <location>
        <begin position="132"/>
        <end position="148"/>
    </location>
</feature>
<dbReference type="VEuPathDB" id="FungiDB:F9C07_2154212"/>
<dbReference type="InterPro" id="IPR036259">
    <property type="entry name" value="MFS_trans_sf"/>
</dbReference>
<feature type="transmembrane region" description="Helical" evidence="14">
    <location>
        <begin position="319"/>
        <end position="337"/>
    </location>
</feature>
<comment type="cofactor">
    <cofactor evidence="1 12">
        <name>heme</name>
        <dbReference type="ChEBI" id="CHEBI:30413"/>
    </cofactor>
</comment>
<sequence>MAETETISTNPNLPRPPSISSDNTIHVASVPAGPGSEDDTPPLHAVNVALRWNGSKTMIWRVLATFWCALVMGSNDAAYGAIIPYTSCIFQLEVSYDKSYTIISLVFLSPFLGYTVSAVVSNLIHQRFGRRGVAFIGPACHLLAFAVISSNPPFPVLVIMYIFVGLGSGIQNAGWNVWISSLANSHEVLGCFHGFYGVGATVSPLIATTLITKAGWHWNSCYYLLMGAAALELVNATSAFWTETGSKYRQDNPSSPGSNGSRSPNQTRLSLTYRVTWICAIFLFLYGGCEVAIGGWIVVFMTSIRHGTPFASGMAETGFWLGITLGRFILGFVSPRIGERLSIIVYIVLAIVLELIFWLVPKFIVSAVAVALKKAEQMGGQWSHLHSTFHCQVPRADKSVCSSNLAFFSEKKIQSLTQKLENSRLKELVDSIEALIEDRVTARVYFKRIHPMYPFLDRQSFEETAFSATLAQTLEGTPAFSALYHAVLALGCQYHDGGSFDPGKGKAWKFFQMSLGLMVDILVPRESLLSLQALTAMSIFAMNTCCLQIDEILIMEAARMAHALRYHRAICSREQQVWCLRTFWVIYGMEKQLAFQNRENSLIADYNVGCPIPETPEASFGSYNWFLSSIRFARITSQAYELLFSITATQSSTESYYTRIDHVHERLEKWRLTVPDGFRPGESCSPQTFTEPVSKMVALQTHYSYHSMVIALARLTLQIGSDDGVRQEDSRRSLMASARRIIELTQYIDKAPHTPLFILAIMPLVALFLLFDFVIHNPTHPETKTSLAMLDIVSGHFALVEHASNGSLPCSLASEFAHIARQHVRDVNGGRGLGEIMDATLTPAQRPFRGHIKTGSGVDNQQPHVELSGELEPYKHTESVGESADSLYYPAMDASFDFGSDPLLPGIDLRTLFGSVMPSGFDSPEDASNFVVDKASEVGVSVTTHSLRIQCWMEGPPRELISAVRQFKKRHGCLPPPRDHHKDPVLGLDEVRSMLRVFREDYLMEYTLEKYRRHGNTFATSVLGDDDIFTAEPENIKTILAVKFKQFDLGETRRRTFHPLLGDGIFAADGPQWEHSRTLLRPSFTRTQIAATDLHERHIQRLISRIPRDGSTVDLQELFFNLTLDTATEFLFGESVESLRLGSSAGSSSFAHHFNVAQDEIAFSMVIAPFDQLIFRPRFRESVREARGYVGNFVKKAIEYRHSLDAEKHAGDTTDSQSRYVFLEELAKETDNPSDITDQILNILLAGRDTTASLLSMVFYNLARRPDIWDLLRSEVATLDGKCPSFEELKQLKYLSWVINETLRLYPVVPSNSRTANEDTFLPVGGGPDGKSPVFVAKGQRVAYDVYVMHRRHDIFGPDAEEFRPERWETIRPGWGYLPFNGGPRICLGQQFALTEASYTTVRIVQSFKEITSRDPEPYRERLALTLASRHGTKVAMVPA</sequence>
<dbReference type="Proteomes" id="UP000325434">
    <property type="component" value="Unassembled WGS sequence"/>
</dbReference>
<protein>
    <submittedName>
        <fullName evidence="16">Cytochrome P450</fullName>
    </submittedName>
</protein>
<accession>A0A5N6GHH9</accession>
<dbReference type="GO" id="GO:0022857">
    <property type="term" value="F:transmembrane transporter activity"/>
    <property type="evidence" value="ECO:0007669"/>
    <property type="project" value="InterPro"/>
</dbReference>
<evidence type="ECO:0000256" key="7">
    <source>
        <dbReference type="ARBA" id="ARBA00023004"/>
    </source>
</evidence>
<feature type="transmembrane region" description="Helical" evidence="14">
    <location>
        <begin position="275"/>
        <end position="299"/>
    </location>
</feature>
<dbReference type="Pfam" id="PF00067">
    <property type="entry name" value="p450"/>
    <property type="match status" value="1"/>
</dbReference>
<evidence type="ECO:0000256" key="5">
    <source>
        <dbReference type="ARBA" id="ARBA00022723"/>
    </source>
</evidence>
<dbReference type="InterPro" id="IPR017972">
    <property type="entry name" value="Cyt_P450_CS"/>
</dbReference>
<dbReference type="Gene3D" id="1.10.630.10">
    <property type="entry name" value="Cytochrome P450"/>
    <property type="match status" value="1"/>
</dbReference>
<evidence type="ECO:0000259" key="15">
    <source>
        <dbReference type="Pfam" id="PF04082"/>
    </source>
</evidence>
<keyword evidence="14" id="KW-0812">Transmembrane</keyword>
<evidence type="ECO:0000313" key="16">
    <source>
        <dbReference type="EMBL" id="KAB8240600.1"/>
    </source>
</evidence>
<dbReference type="GO" id="GO:0005506">
    <property type="term" value="F:iron ion binding"/>
    <property type="evidence" value="ECO:0007669"/>
    <property type="project" value="InterPro"/>
</dbReference>
<dbReference type="Pfam" id="PF07690">
    <property type="entry name" value="MFS_1"/>
    <property type="match status" value="1"/>
</dbReference>
<dbReference type="VEuPathDB" id="FungiDB:F9C07_2282739"/>
<dbReference type="InterPro" id="IPR011701">
    <property type="entry name" value="MFS"/>
</dbReference>
<proteinExistence type="inferred from homology"/>
<evidence type="ECO:0000256" key="12">
    <source>
        <dbReference type="PIRSR" id="PIRSR602402-1"/>
    </source>
</evidence>
<keyword evidence="14" id="KW-1133">Transmembrane helix</keyword>
<dbReference type="Gene3D" id="1.20.1250.20">
    <property type="entry name" value="MFS general substrate transporter like domains"/>
    <property type="match status" value="2"/>
</dbReference>
<feature type="domain" description="Xylanolytic transcriptional activator regulatory" evidence="15">
    <location>
        <begin position="444"/>
        <end position="671"/>
    </location>
</feature>
<keyword evidence="8" id="KW-0805">Transcription regulation</keyword>
<feature type="transmembrane region" description="Helical" evidence="14">
    <location>
        <begin position="343"/>
        <end position="372"/>
    </location>
</feature>
<keyword evidence="14" id="KW-0472">Membrane</keyword>
<dbReference type="PRINTS" id="PR01239">
    <property type="entry name" value="EP450IICYP52"/>
</dbReference>
<dbReference type="CDD" id="cd12148">
    <property type="entry name" value="fungal_TF_MHR"/>
    <property type="match status" value="1"/>
</dbReference>
<dbReference type="VEuPathDB" id="FungiDB:AFLA_006212"/>
<keyword evidence="11" id="KW-0539">Nucleus</keyword>
<feature type="transmembrane region" description="Helical" evidence="14">
    <location>
        <begin position="59"/>
        <end position="82"/>
    </location>
</feature>
<comment type="similarity">
    <text evidence="3">Belongs to the cytochrome P450 family.</text>
</comment>
<keyword evidence="9" id="KW-0503">Monooxygenase</keyword>
<feature type="transmembrane region" description="Helical" evidence="14">
    <location>
        <begin position="221"/>
        <end position="241"/>
    </location>
</feature>
<dbReference type="InterPro" id="IPR002974">
    <property type="entry name" value="Cyt_P450_E_CYP52_ascomycetes"/>
</dbReference>
<dbReference type="GO" id="GO:0016712">
    <property type="term" value="F:oxidoreductase activity, acting on paired donors, with incorporation or reduction of molecular oxygen, reduced flavin or flavoprotein as one donor, and incorporation of one atom of oxygen"/>
    <property type="evidence" value="ECO:0007669"/>
    <property type="project" value="InterPro"/>
</dbReference>
<evidence type="ECO:0000256" key="13">
    <source>
        <dbReference type="SAM" id="MobiDB-lite"/>
    </source>
</evidence>
<evidence type="ECO:0000256" key="14">
    <source>
        <dbReference type="SAM" id="Phobius"/>
    </source>
</evidence>
<gene>
    <name evidence="16" type="ORF">BDV35DRAFT_385695</name>
</gene>
<evidence type="ECO:0000256" key="3">
    <source>
        <dbReference type="ARBA" id="ARBA00010617"/>
    </source>
</evidence>
<evidence type="ECO:0000256" key="9">
    <source>
        <dbReference type="ARBA" id="ARBA00023033"/>
    </source>
</evidence>
<dbReference type="GO" id="GO:0016020">
    <property type="term" value="C:membrane"/>
    <property type="evidence" value="ECO:0007669"/>
    <property type="project" value="UniProtKB-SubCell"/>
</dbReference>
<dbReference type="InterPro" id="IPR001128">
    <property type="entry name" value="Cyt_P450"/>
</dbReference>
<evidence type="ECO:0000256" key="11">
    <source>
        <dbReference type="ARBA" id="ARBA00023242"/>
    </source>
</evidence>
<evidence type="ECO:0000256" key="2">
    <source>
        <dbReference type="ARBA" id="ARBA00004141"/>
    </source>
</evidence>
<comment type="subcellular location">
    <subcellularLocation>
        <location evidence="2">Membrane</location>
        <topology evidence="2">Multi-pass membrane protein</topology>
    </subcellularLocation>
</comment>
<evidence type="ECO:0000256" key="1">
    <source>
        <dbReference type="ARBA" id="ARBA00001971"/>
    </source>
</evidence>
<keyword evidence="7 12" id="KW-0408">Iron</keyword>
<feature type="transmembrane region" description="Helical" evidence="14">
    <location>
        <begin position="154"/>
        <end position="175"/>
    </location>
</feature>
<dbReference type="Pfam" id="PF04082">
    <property type="entry name" value="Fungal_trans"/>
    <property type="match status" value="1"/>
</dbReference>
<keyword evidence="4 12" id="KW-0349">Heme</keyword>
<evidence type="ECO:0000256" key="8">
    <source>
        <dbReference type="ARBA" id="ARBA00023015"/>
    </source>
</evidence>
<dbReference type="GO" id="GO:0006351">
    <property type="term" value="P:DNA-templated transcription"/>
    <property type="evidence" value="ECO:0007669"/>
    <property type="project" value="InterPro"/>
</dbReference>
<dbReference type="EMBL" id="ML734728">
    <property type="protein sequence ID" value="KAB8240600.1"/>
    <property type="molecule type" value="Genomic_DNA"/>
</dbReference>
<dbReference type="CDD" id="cd11063">
    <property type="entry name" value="CYP52"/>
    <property type="match status" value="1"/>
</dbReference>
<dbReference type="FunFam" id="1.20.1250.20:FF:000308">
    <property type="entry name" value="MFS efflux transporter"/>
    <property type="match status" value="1"/>
</dbReference>
<keyword evidence="6" id="KW-0560">Oxidoreductase</keyword>
<feature type="binding site" description="axial binding residue" evidence="12">
    <location>
        <position position="1387"/>
    </location>
    <ligand>
        <name>heme</name>
        <dbReference type="ChEBI" id="CHEBI:30413"/>
    </ligand>
    <ligandPart>
        <name>Fe</name>
        <dbReference type="ChEBI" id="CHEBI:18248"/>
    </ligandPart>
</feature>
<dbReference type="InterPro" id="IPR036396">
    <property type="entry name" value="Cyt_P450_sf"/>
</dbReference>
<reference evidence="16" key="1">
    <citation type="submission" date="2019-04" db="EMBL/GenBank/DDBJ databases">
        <title>Friends and foes A comparative genomics study of 23 Aspergillus species from section Flavi.</title>
        <authorList>
            <consortium name="DOE Joint Genome Institute"/>
            <person name="Kjaerbolling I."/>
            <person name="Vesth T."/>
            <person name="Frisvad J.C."/>
            <person name="Nybo J.L."/>
            <person name="Theobald S."/>
            <person name="Kildgaard S."/>
            <person name="Isbrandt T."/>
            <person name="Kuo A."/>
            <person name="Sato A."/>
            <person name="Lyhne E.K."/>
            <person name="Kogle M.E."/>
            <person name="Wiebenga A."/>
            <person name="Kun R.S."/>
            <person name="Lubbers R.J."/>
            <person name="Makela M.R."/>
            <person name="Barry K."/>
            <person name="Chovatia M."/>
            <person name="Clum A."/>
            <person name="Daum C."/>
            <person name="Haridas S."/>
            <person name="He G."/>
            <person name="LaButti K."/>
            <person name="Lipzen A."/>
            <person name="Mondo S."/>
            <person name="Riley R."/>
            <person name="Salamov A."/>
            <person name="Simmons B.A."/>
            <person name="Magnuson J.K."/>
            <person name="Henrissat B."/>
            <person name="Mortensen U.H."/>
            <person name="Larsen T.O."/>
            <person name="Devries R.P."/>
            <person name="Grigoriev I.V."/>
            <person name="Machida M."/>
            <person name="Baker S.E."/>
            <person name="Andersen M.R."/>
        </authorList>
    </citation>
    <scope>NUCLEOTIDE SEQUENCE [LARGE SCALE GENOMIC DNA]</scope>
    <source>
        <strain evidence="16">CBS 121.62</strain>
    </source>
</reference>
<dbReference type="PRINTS" id="PR00464">
    <property type="entry name" value="EP450II"/>
</dbReference>
<evidence type="ECO:0000256" key="6">
    <source>
        <dbReference type="ARBA" id="ARBA00023002"/>
    </source>
</evidence>
<feature type="transmembrane region" description="Helical" evidence="14">
    <location>
        <begin position="102"/>
        <end position="120"/>
    </location>
</feature>
<evidence type="ECO:0000256" key="10">
    <source>
        <dbReference type="ARBA" id="ARBA00023163"/>
    </source>
</evidence>
<dbReference type="PROSITE" id="PS00086">
    <property type="entry name" value="CYTOCHROME_P450"/>
    <property type="match status" value="1"/>
</dbReference>